<accession>A0A7W0HMB2</accession>
<dbReference type="SUPFAM" id="SSF52540">
    <property type="entry name" value="P-loop containing nucleoside triphosphate hydrolases"/>
    <property type="match status" value="1"/>
</dbReference>
<dbReference type="Proteomes" id="UP000525298">
    <property type="component" value="Unassembled WGS sequence"/>
</dbReference>
<dbReference type="RefSeq" id="WP_181552508.1">
    <property type="nucleotide sequence ID" value="NZ_JACDUS010000013.1"/>
</dbReference>
<evidence type="ECO:0000313" key="3">
    <source>
        <dbReference type="EMBL" id="MBA2882891.1"/>
    </source>
</evidence>
<dbReference type="Gene3D" id="3.40.50.300">
    <property type="entry name" value="P-loop containing nucleotide triphosphate hydrolases"/>
    <property type="match status" value="1"/>
</dbReference>
<evidence type="ECO:0000313" key="4">
    <source>
        <dbReference type="Proteomes" id="UP000525298"/>
    </source>
</evidence>
<gene>
    <name evidence="3" type="ORF">HNR65_003246</name>
</gene>
<dbReference type="InterPro" id="IPR027417">
    <property type="entry name" value="P-loop_NTPase"/>
</dbReference>
<dbReference type="Pfam" id="PF13401">
    <property type="entry name" value="AAA_22"/>
    <property type="match status" value="1"/>
</dbReference>
<dbReference type="InterPro" id="IPR003593">
    <property type="entry name" value="AAA+_ATPase"/>
</dbReference>
<keyword evidence="1" id="KW-0472">Membrane</keyword>
<dbReference type="GO" id="GO:0016887">
    <property type="term" value="F:ATP hydrolysis activity"/>
    <property type="evidence" value="ECO:0007669"/>
    <property type="project" value="InterPro"/>
</dbReference>
<name>A0A7W0HMB2_9BACT</name>
<feature type="domain" description="AAA+ ATPase" evidence="2">
    <location>
        <begin position="42"/>
        <end position="189"/>
    </location>
</feature>
<reference evidence="3 4" key="1">
    <citation type="submission" date="2020-07" db="EMBL/GenBank/DDBJ databases">
        <title>Genomic Encyclopedia of Type Strains, Phase IV (KMG-IV): sequencing the most valuable type-strain genomes for metagenomic binning, comparative biology and taxonomic classification.</title>
        <authorList>
            <person name="Goeker M."/>
        </authorList>
    </citation>
    <scope>NUCLEOTIDE SEQUENCE [LARGE SCALE GENOMIC DNA]</scope>
    <source>
        <strain evidence="3 4">DSM 17721</strain>
    </source>
</reference>
<evidence type="ECO:0000259" key="2">
    <source>
        <dbReference type="SMART" id="SM00382"/>
    </source>
</evidence>
<dbReference type="CDD" id="cd00009">
    <property type="entry name" value="AAA"/>
    <property type="match status" value="1"/>
</dbReference>
<comment type="caution">
    <text evidence="3">The sequence shown here is derived from an EMBL/GenBank/DDBJ whole genome shotgun (WGS) entry which is preliminary data.</text>
</comment>
<protein>
    <submittedName>
        <fullName evidence="3">Type II secretory pathway predicted ATPase ExeA</fullName>
    </submittedName>
</protein>
<dbReference type="PANTHER" id="PTHR35894">
    <property type="entry name" value="GENERAL SECRETION PATHWAY PROTEIN A-RELATED"/>
    <property type="match status" value="1"/>
</dbReference>
<keyword evidence="1" id="KW-0812">Transmembrane</keyword>
<dbReference type="EMBL" id="JACDUS010000013">
    <property type="protein sequence ID" value="MBA2882891.1"/>
    <property type="molecule type" value="Genomic_DNA"/>
</dbReference>
<organism evidence="3 4">
    <name type="scientific">Desulfosalsimonas propionicica</name>
    <dbReference type="NCBI Taxonomy" id="332175"/>
    <lineage>
        <taxon>Bacteria</taxon>
        <taxon>Pseudomonadati</taxon>
        <taxon>Thermodesulfobacteriota</taxon>
        <taxon>Desulfobacteria</taxon>
        <taxon>Desulfobacterales</taxon>
        <taxon>Desulfosalsimonadaceae</taxon>
        <taxon>Desulfosalsimonas</taxon>
    </lineage>
</organism>
<dbReference type="InterPro" id="IPR052026">
    <property type="entry name" value="ExeA_AAA_ATPase_DNA-bind"/>
</dbReference>
<dbReference type="SMART" id="SM00382">
    <property type="entry name" value="AAA"/>
    <property type="match status" value="1"/>
</dbReference>
<sequence length="341" mass="38777">MYLQHYSLSRKPFDINTDPDFLWFGEKHREALATLRYAILESKGFLLLTGDVGVGKTTVVNALLANLDDNDLAVAIHDPDMERMDFFNYIANAFGMSKQFETKGAFLMEFTAFLNRCYYQGRRVVLIIDECQLISDELLNDLRLFSNLEKKGRKLINVFLVGQLELRDILLKPENRAIRQRITVHYTIDPLSAAETEKYIRHRLAVAGSTRHIFTKTAIQEIYRFSAGYPRLINIIADRALLTGFIRSADQINKKIVLECAQELDIKGTAWSADLPHAPNPAGNPAPTAPTVSAKTGRLNFNWVAYPLIFILIVWILLLYFGQEGQTVFESIQNQLRGFLG</sequence>
<keyword evidence="1" id="KW-1133">Transmembrane helix</keyword>
<dbReference type="InterPro" id="IPR049945">
    <property type="entry name" value="AAA_22"/>
</dbReference>
<dbReference type="AlphaFoldDB" id="A0A7W0HMB2"/>
<dbReference type="PANTHER" id="PTHR35894:SF1">
    <property type="entry name" value="PHOSPHORIBULOKINASE _ URIDINE KINASE FAMILY"/>
    <property type="match status" value="1"/>
</dbReference>
<proteinExistence type="predicted"/>
<evidence type="ECO:0000256" key="1">
    <source>
        <dbReference type="SAM" id="Phobius"/>
    </source>
</evidence>
<keyword evidence="4" id="KW-1185">Reference proteome</keyword>
<feature type="transmembrane region" description="Helical" evidence="1">
    <location>
        <begin position="303"/>
        <end position="321"/>
    </location>
</feature>